<organism evidence="1 2">
    <name type="scientific">Lindgomyces ingoldianus</name>
    <dbReference type="NCBI Taxonomy" id="673940"/>
    <lineage>
        <taxon>Eukaryota</taxon>
        <taxon>Fungi</taxon>
        <taxon>Dikarya</taxon>
        <taxon>Ascomycota</taxon>
        <taxon>Pezizomycotina</taxon>
        <taxon>Dothideomycetes</taxon>
        <taxon>Pleosporomycetidae</taxon>
        <taxon>Pleosporales</taxon>
        <taxon>Lindgomycetaceae</taxon>
        <taxon>Lindgomyces</taxon>
    </lineage>
</organism>
<evidence type="ECO:0000313" key="1">
    <source>
        <dbReference type="EMBL" id="KAF2465985.1"/>
    </source>
</evidence>
<protein>
    <submittedName>
        <fullName evidence="1">Uncharacterized protein</fullName>
    </submittedName>
</protein>
<evidence type="ECO:0000313" key="2">
    <source>
        <dbReference type="Proteomes" id="UP000799755"/>
    </source>
</evidence>
<accession>A0ACB6QHK7</accession>
<proteinExistence type="predicted"/>
<keyword evidence="2" id="KW-1185">Reference proteome</keyword>
<comment type="caution">
    <text evidence="1">The sequence shown here is derived from an EMBL/GenBank/DDBJ whole genome shotgun (WGS) entry which is preliminary data.</text>
</comment>
<name>A0ACB6QHK7_9PLEO</name>
<sequence length="335" mass="38490">MLDSSLSPLSSLPHAYRWILAAGYCDDAASYTVSRTLDFELYPISRVRHNSLASELMYCRYVRYILRGQEPLPTHMFDMPLWILIMKLPLHEDFSSIFRHRSPPGGFSHGYQANDMRRSIARHFKIPTLLGSQKPNVHNLCRFWNSSPIMNTEWDILMPLSCLKVRRCWGRCKQEERCRDIPFTPPPNSPLHEICSEASISNPHNAAGASEYLSQPTTIAPYYLLHQRKSETSFLTPTAKFSADSRHEVFASGSRYLNLSSPNQTLIPFALTSQLYESLKSFPFSYARCSTVRYPISLHMIHYYRTPLPSPLPTHNNIFLILTHSEHCPTVHNLS</sequence>
<gene>
    <name evidence="1" type="ORF">BDR25DRAFT_360141</name>
</gene>
<reference evidence="1" key="1">
    <citation type="journal article" date="2020" name="Stud. Mycol.">
        <title>101 Dothideomycetes genomes: a test case for predicting lifestyles and emergence of pathogens.</title>
        <authorList>
            <person name="Haridas S."/>
            <person name="Albert R."/>
            <person name="Binder M."/>
            <person name="Bloem J."/>
            <person name="Labutti K."/>
            <person name="Salamov A."/>
            <person name="Andreopoulos B."/>
            <person name="Baker S."/>
            <person name="Barry K."/>
            <person name="Bills G."/>
            <person name="Bluhm B."/>
            <person name="Cannon C."/>
            <person name="Castanera R."/>
            <person name="Culley D."/>
            <person name="Daum C."/>
            <person name="Ezra D."/>
            <person name="Gonzalez J."/>
            <person name="Henrissat B."/>
            <person name="Kuo A."/>
            <person name="Liang C."/>
            <person name="Lipzen A."/>
            <person name="Lutzoni F."/>
            <person name="Magnuson J."/>
            <person name="Mondo S."/>
            <person name="Nolan M."/>
            <person name="Ohm R."/>
            <person name="Pangilinan J."/>
            <person name="Park H.-J."/>
            <person name="Ramirez L."/>
            <person name="Alfaro M."/>
            <person name="Sun H."/>
            <person name="Tritt A."/>
            <person name="Yoshinaga Y."/>
            <person name="Zwiers L.-H."/>
            <person name="Turgeon B."/>
            <person name="Goodwin S."/>
            <person name="Spatafora J."/>
            <person name="Crous P."/>
            <person name="Grigoriev I."/>
        </authorList>
    </citation>
    <scope>NUCLEOTIDE SEQUENCE</scope>
    <source>
        <strain evidence="1">ATCC 200398</strain>
    </source>
</reference>
<dbReference type="EMBL" id="MU003527">
    <property type="protein sequence ID" value="KAF2465985.1"/>
    <property type="molecule type" value="Genomic_DNA"/>
</dbReference>
<dbReference type="Proteomes" id="UP000799755">
    <property type="component" value="Unassembled WGS sequence"/>
</dbReference>